<dbReference type="PANTHER" id="PTHR46030:SF1">
    <property type="entry name" value="ALPHA-KETOGLUTARATE-DEPENDENT DIOXYGENASE ALKB HOMOLOG 6"/>
    <property type="match status" value="1"/>
</dbReference>
<dbReference type="GO" id="GO:0046872">
    <property type="term" value="F:metal ion binding"/>
    <property type="evidence" value="ECO:0007669"/>
    <property type="project" value="UniProtKB-KW"/>
</dbReference>
<evidence type="ECO:0000259" key="8">
    <source>
        <dbReference type="PROSITE" id="PS51471"/>
    </source>
</evidence>
<dbReference type="AlphaFoldDB" id="A0A1Y1YFN1"/>
<name>A0A1Y1YFN1_9FUNG</name>
<evidence type="ECO:0000256" key="4">
    <source>
        <dbReference type="ARBA" id="ARBA00022964"/>
    </source>
</evidence>
<dbReference type="Gene3D" id="2.60.120.590">
    <property type="entry name" value="Alpha-ketoglutarate-dependent dioxygenase AlkB-like"/>
    <property type="match status" value="1"/>
</dbReference>
<dbReference type="GO" id="GO:0005634">
    <property type="term" value="C:nucleus"/>
    <property type="evidence" value="ECO:0007669"/>
    <property type="project" value="UniProtKB-SubCell"/>
</dbReference>
<proteinExistence type="inferred from homology"/>
<reference evidence="9 10" key="1">
    <citation type="submission" date="2016-07" db="EMBL/GenBank/DDBJ databases">
        <title>Pervasive Adenine N6-methylation of Active Genes in Fungi.</title>
        <authorList>
            <consortium name="DOE Joint Genome Institute"/>
            <person name="Mondo S.J."/>
            <person name="Dannebaum R.O."/>
            <person name="Kuo R.C."/>
            <person name="Labutti K."/>
            <person name="Haridas S."/>
            <person name="Kuo A."/>
            <person name="Salamov A."/>
            <person name="Ahrendt S.R."/>
            <person name="Lipzen A."/>
            <person name="Sullivan W."/>
            <person name="Andreopoulos W.B."/>
            <person name="Clum A."/>
            <person name="Lindquist E."/>
            <person name="Daum C."/>
            <person name="Ramamoorthy G.K."/>
            <person name="Gryganskyi A."/>
            <person name="Culley D."/>
            <person name="Magnuson J.K."/>
            <person name="James T.Y."/>
            <person name="O'Malley M.A."/>
            <person name="Stajich J.E."/>
            <person name="Spatafora J.W."/>
            <person name="Visel A."/>
            <person name="Grigoriev I.V."/>
        </authorList>
    </citation>
    <scope>NUCLEOTIDE SEQUENCE [LARGE SCALE GENOMIC DNA]</scope>
    <source>
        <strain evidence="9 10">CBS 931.73</strain>
    </source>
</reference>
<dbReference type="EMBL" id="MCFE01000148">
    <property type="protein sequence ID" value="ORX96703.1"/>
    <property type="molecule type" value="Genomic_DNA"/>
</dbReference>
<dbReference type="InterPro" id="IPR027450">
    <property type="entry name" value="AlkB-like"/>
</dbReference>
<gene>
    <name evidence="9" type="ORF">K493DRAFT_370625</name>
</gene>
<dbReference type="OrthoDB" id="412814at2759"/>
<comment type="similarity">
    <text evidence="2">Belongs to the alkB family.</text>
</comment>
<dbReference type="InParanoid" id="A0A1Y1YFN1"/>
<comment type="caution">
    <text evidence="9">The sequence shown here is derived from an EMBL/GenBank/DDBJ whole genome shotgun (WGS) entry which is preliminary data.</text>
</comment>
<organism evidence="9 10">
    <name type="scientific">Basidiobolus meristosporus CBS 931.73</name>
    <dbReference type="NCBI Taxonomy" id="1314790"/>
    <lineage>
        <taxon>Eukaryota</taxon>
        <taxon>Fungi</taxon>
        <taxon>Fungi incertae sedis</taxon>
        <taxon>Zoopagomycota</taxon>
        <taxon>Entomophthoromycotina</taxon>
        <taxon>Basidiobolomycetes</taxon>
        <taxon>Basidiobolales</taxon>
        <taxon>Basidiobolaceae</taxon>
        <taxon>Basidiobolus</taxon>
    </lineage>
</organism>
<keyword evidence="10" id="KW-1185">Reference proteome</keyword>
<accession>A0A1Y1YFN1</accession>
<evidence type="ECO:0000256" key="7">
    <source>
        <dbReference type="ARBA" id="ARBA00023242"/>
    </source>
</evidence>
<dbReference type="InterPro" id="IPR005123">
    <property type="entry name" value="Oxoglu/Fe-dep_dioxygenase_dom"/>
</dbReference>
<evidence type="ECO:0000256" key="6">
    <source>
        <dbReference type="ARBA" id="ARBA00023004"/>
    </source>
</evidence>
<dbReference type="GO" id="GO:0051213">
    <property type="term" value="F:dioxygenase activity"/>
    <property type="evidence" value="ECO:0007669"/>
    <property type="project" value="UniProtKB-KW"/>
</dbReference>
<keyword evidence="7" id="KW-0539">Nucleus</keyword>
<evidence type="ECO:0000256" key="2">
    <source>
        <dbReference type="ARBA" id="ARBA00007879"/>
    </source>
</evidence>
<evidence type="ECO:0000256" key="5">
    <source>
        <dbReference type="ARBA" id="ARBA00023002"/>
    </source>
</evidence>
<dbReference type="SUPFAM" id="SSF51197">
    <property type="entry name" value="Clavaminate synthase-like"/>
    <property type="match status" value="1"/>
</dbReference>
<keyword evidence="3" id="KW-0479">Metal-binding</keyword>
<keyword evidence="6" id="KW-0408">Iron</keyword>
<protein>
    <submittedName>
        <fullName evidence="9">Putative alpha-ketoglutarate-dependent dioxygenase ABH6-like protein</fullName>
    </submittedName>
</protein>
<evidence type="ECO:0000313" key="10">
    <source>
        <dbReference type="Proteomes" id="UP000193498"/>
    </source>
</evidence>
<dbReference type="PROSITE" id="PS51471">
    <property type="entry name" value="FE2OG_OXY"/>
    <property type="match status" value="1"/>
</dbReference>
<dbReference type="STRING" id="1314790.A0A1Y1YFN1"/>
<comment type="subcellular location">
    <subcellularLocation>
        <location evidence="1">Nucleus</location>
    </subcellularLocation>
</comment>
<dbReference type="Pfam" id="PF13532">
    <property type="entry name" value="2OG-FeII_Oxy_2"/>
    <property type="match status" value="1"/>
</dbReference>
<dbReference type="InterPro" id="IPR032862">
    <property type="entry name" value="ALKBH6"/>
</dbReference>
<dbReference type="InterPro" id="IPR037151">
    <property type="entry name" value="AlkB-like_sf"/>
</dbReference>
<feature type="domain" description="Fe2OG dioxygenase" evidence="8">
    <location>
        <begin position="93"/>
        <end position="209"/>
    </location>
</feature>
<dbReference type="Proteomes" id="UP000193498">
    <property type="component" value="Unassembled WGS sequence"/>
</dbReference>
<dbReference type="PANTHER" id="PTHR46030">
    <property type="entry name" value="ALPHA-KETOGLUTARATE-DEPENDENT DIOXYGENASE ALKB HOMOLOG 6"/>
    <property type="match status" value="1"/>
</dbReference>
<sequence length="216" mass="24638">MELPNYRIKGTPSSVYYIPDFISEVEEAYLRKQVYLAPRQRWVQLRKRRLQSWGRGGGTPSAEGMALEALEPWLTAPFKRFERLGLFKDMGDAPNHVLINEYLAGQGIMPHEDGAFYHPTVATVSLGSHTILDFYPSQESLGAPEFSLLLEPRSLVVLTEDVYLRYKHGIAETTVDDLSKKKVLNLPYDMIPCTLERTTRLSLTYRSVKNANDRQS</sequence>
<keyword evidence="4 9" id="KW-0223">Dioxygenase</keyword>
<evidence type="ECO:0000256" key="1">
    <source>
        <dbReference type="ARBA" id="ARBA00004123"/>
    </source>
</evidence>
<evidence type="ECO:0000256" key="3">
    <source>
        <dbReference type="ARBA" id="ARBA00022723"/>
    </source>
</evidence>
<keyword evidence="5" id="KW-0560">Oxidoreductase</keyword>
<evidence type="ECO:0000313" key="9">
    <source>
        <dbReference type="EMBL" id="ORX96703.1"/>
    </source>
</evidence>